<dbReference type="Proteomes" id="UP000422108">
    <property type="component" value="Chromosome"/>
</dbReference>
<dbReference type="GO" id="GO:0009236">
    <property type="term" value="P:cobalamin biosynthetic process"/>
    <property type="evidence" value="ECO:0007669"/>
    <property type="project" value="UniProtKB-UniRule"/>
</dbReference>
<dbReference type="PIRSF" id="PIRSF000709">
    <property type="entry name" value="6PFK_2-Ptase"/>
    <property type="match status" value="1"/>
</dbReference>
<dbReference type="CDD" id="cd07067">
    <property type="entry name" value="HP_PGM_like"/>
    <property type="match status" value="1"/>
</dbReference>
<dbReference type="NCBIfam" id="TIGR03162">
    <property type="entry name" value="ribazole_cobC"/>
    <property type="match status" value="1"/>
</dbReference>
<feature type="active site" description="Proton donor/acceptor" evidence="2">
    <location>
        <position position="96"/>
    </location>
</feature>
<gene>
    <name evidence="4" type="ORF">DSCOOX_65120</name>
</gene>
<dbReference type="EC" id="3.1.3.73" evidence="1"/>
<evidence type="ECO:0000313" key="4">
    <source>
        <dbReference type="EMBL" id="BBO93332.1"/>
    </source>
</evidence>
<evidence type="ECO:0000313" key="5">
    <source>
        <dbReference type="Proteomes" id="UP000422108"/>
    </source>
</evidence>
<evidence type="ECO:0000256" key="2">
    <source>
        <dbReference type="PIRSR" id="PIRSR613078-1"/>
    </source>
</evidence>
<dbReference type="RefSeq" id="WP_155313938.1">
    <property type="nucleotide sequence ID" value="NZ_AP021879.1"/>
</dbReference>
<sequence>MGISIDNWAHANAEKKIFLLRHGEIEKHRDEKCFIGQIDLPLSPRGRAQAGFWRGQLAGIALSRIVCSDLSRCVETARIVAAAHGADVNTDAGLREIHLGQWDGMAFAEVQARWPDRFRERGRLIDDFRPPDGESFRDLQQRVAPVFEKAVANTDGNLLVVTHAGVIRVLLCHLLGMPVSHLFRLNQDYAALNLIVRQSGGYRLHALNLTPDEER</sequence>
<dbReference type="SUPFAM" id="SSF53254">
    <property type="entry name" value="Phosphoglycerate mutase-like"/>
    <property type="match status" value="1"/>
</dbReference>
<dbReference type="EMBL" id="AP021879">
    <property type="protein sequence ID" value="BBO93332.1"/>
    <property type="molecule type" value="Genomic_DNA"/>
</dbReference>
<name>A0A5K8AKT6_9BACT</name>
<evidence type="ECO:0000256" key="1">
    <source>
        <dbReference type="NCBIfam" id="TIGR03162"/>
    </source>
</evidence>
<dbReference type="AlphaFoldDB" id="A0A5K8AKT6"/>
<dbReference type="Gene3D" id="3.40.50.1240">
    <property type="entry name" value="Phosphoglycerate mutase-like"/>
    <property type="match status" value="1"/>
</dbReference>
<accession>A0A5K8AKT6</accession>
<protein>
    <recommendedName>
        <fullName evidence="1">Alpha-ribazole phosphatase</fullName>
        <ecNumber evidence="1">3.1.3.73</ecNumber>
    </recommendedName>
</protein>
<keyword evidence="5" id="KW-1185">Reference proteome</keyword>
<dbReference type="InterPro" id="IPR050275">
    <property type="entry name" value="PGM_Phosphatase"/>
</dbReference>
<feature type="active site" description="Tele-phosphohistidine intermediate" evidence="2">
    <location>
        <position position="22"/>
    </location>
</feature>
<evidence type="ECO:0000256" key="3">
    <source>
        <dbReference type="PIRSR" id="PIRSR613078-2"/>
    </source>
</evidence>
<feature type="binding site" evidence="3">
    <location>
        <position position="72"/>
    </location>
    <ligand>
        <name>substrate</name>
    </ligand>
</feature>
<dbReference type="SMART" id="SM00855">
    <property type="entry name" value="PGAM"/>
    <property type="match status" value="1"/>
</dbReference>
<dbReference type="InterPro" id="IPR013078">
    <property type="entry name" value="His_Pase_superF_clade-1"/>
</dbReference>
<organism evidence="4 5">
    <name type="scientific">Desulfosarcina ovata subsp. ovata</name>
    <dbReference type="NCBI Taxonomy" id="2752305"/>
    <lineage>
        <taxon>Bacteria</taxon>
        <taxon>Pseudomonadati</taxon>
        <taxon>Thermodesulfobacteriota</taxon>
        <taxon>Desulfobacteria</taxon>
        <taxon>Desulfobacterales</taxon>
        <taxon>Desulfosarcinaceae</taxon>
        <taxon>Desulfosarcina</taxon>
    </lineage>
</organism>
<dbReference type="InterPro" id="IPR029033">
    <property type="entry name" value="His_PPase_superfam"/>
</dbReference>
<dbReference type="Pfam" id="PF00300">
    <property type="entry name" value="His_Phos_1"/>
    <property type="match status" value="1"/>
</dbReference>
<dbReference type="InterPro" id="IPR017578">
    <property type="entry name" value="Ribazole_CobC"/>
</dbReference>
<proteinExistence type="predicted"/>
<reference evidence="4 5" key="1">
    <citation type="submission" date="2019-11" db="EMBL/GenBank/DDBJ databases">
        <title>Comparative genomics of hydrocarbon-degrading Desulfosarcina strains.</title>
        <authorList>
            <person name="Watanabe M."/>
            <person name="Kojima H."/>
            <person name="Fukui M."/>
        </authorList>
    </citation>
    <scope>NUCLEOTIDE SEQUENCE [LARGE SCALE GENOMIC DNA]</scope>
    <source>
        <strain evidence="5">oXyS1</strain>
    </source>
</reference>
<dbReference type="PANTHER" id="PTHR48100">
    <property type="entry name" value="BROAD-SPECIFICITY PHOSPHATASE YOR283W-RELATED"/>
    <property type="match status" value="1"/>
</dbReference>
<dbReference type="GO" id="GO:0043755">
    <property type="term" value="F:alpha-ribazole phosphatase activity"/>
    <property type="evidence" value="ECO:0007669"/>
    <property type="project" value="UniProtKB-UniRule"/>
</dbReference>